<dbReference type="GO" id="GO:0005886">
    <property type="term" value="C:plasma membrane"/>
    <property type="evidence" value="ECO:0007669"/>
    <property type="project" value="UniProtKB-SubCell"/>
</dbReference>
<feature type="transmembrane region" description="Helical" evidence="6">
    <location>
        <begin position="55"/>
        <end position="77"/>
    </location>
</feature>
<evidence type="ECO:0000259" key="7">
    <source>
        <dbReference type="Pfam" id="PF01292"/>
    </source>
</evidence>
<evidence type="ECO:0000256" key="5">
    <source>
        <dbReference type="ARBA" id="ARBA00023136"/>
    </source>
</evidence>
<comment type="subcellular location">
    <subcellularLocation>
        <location evidence="1">Cell membrane</location>
        <topology evidence="1">Multi-pass membrane protein</topology>
    </subcellularLocation>
</comment>
<evidence type="ECO:0000313" key="9">
    <source>
        <dbReference type="Proteomes" id="UP000178943"/>
    </source>
</evidence>
<comment type="caution">
    <text evidence="8">The sequence shown here is derived from an EMBL/GenBank/DDBJ whole genome shotgun (WGS) entry which is preliminary data.</text>
</comment>
<dbReference type="Pfam" id="PF01292">
    <property type="entry name" value="Ni_hydr_CYTB"/>
    <property type="match status" value="1"/>
</dbReference>
<evidence type="ECO:0000256" key="3">
    <source>
        <dbReference type="ARBA" id="ARBA00022692"/>
    </source>
</evidence>
<dbReference type="SUPFAM" id="SSF81342">
    <property type="entry name" value="Transmembrane di-heme cytochromes"/>
    <property type="match status" value="1"/>
</dbReference>
<dbReference type="Proteomes" id="UP000178943">
    <property type="component" value="Unassembled WGS sequence"/>
</dbReference>
<keyword evidence="3 6" id="KW-0812">Transmembrane</keyword>
<dbReference type="InterPro" id="IPR011577">
    <property type="entry name" value="Cyt_b561_bac/Ni-Hgenase"/>
</dbReference>
<keyword evidence="4 6" id="KW-1133">Transmembrane helix</keyword>
<dbReference type="AlphaFoldDB" id="A0A1F5VVB0"/>
<dbReference type="GO" id="GO:0009055">
    <property type="term" value="F:electron transfer activity"/>
    <property type="evidence" value="ECO:0007669"/>
    <property type="project" value="InterPro"/>
</dbReference>
<feature type="transmembrane region" description="Helical" evidence="6">
    <location>
        <begin position="126"/>
        <end position="145"/>
    </location>
</feature>
<reference evidence="8 9" key="1">
    <citation type="journal article" date="2016" name="Nat. Commun.">
        <title>Thousands of microbial genomes shed light on interconnected biogeochemical processes in an aquifer system.</title>
        <authorList>
            <person name="Anantharaman K."/>
            <person name="Brown C.T."/>
            <person name="Hug L.A."/>
            <person name="Sharon I."/>
            <person name="Castelle C.J."/>
            <person name="Probst A.J."/>
            <person name="Thomas B.C."/>
            <person name="Singh A."/>
            <person name="Wilkins M.J."/>
            <person name="Karaoz U."/>
            <person name="Brodie E.L."/>
            <person name="Williams K.H."/>
            <person name="Hubbard S.S."/>
            <person name="Banfield J.F."/>
        </authorList>
    </citation>
    <scope>NUCLEOTIDE SEQUENCE [LARGE SCALE GENOMIC DNA]</scope>
</reference>
<dbReference type="EMBL" id="MFGW01000056">
    <property type="protein sequence ID" value="OGF67394.1"/>
    <property type="molecule type" value="Genomic_DNA"/>
</dbReference>
<feature type="domain" description="Cytochrome b561 bacterial/Ni-hydrogenase" evidence="7">
    <location>
        <begin position="6"/>
        <end position="184"/>
    </location>
</feature>
<proteinExistence type="predicted"/>
<evidence type="ECO:0000313" key="8">
    <source>
        <dbReference type="EMBL" id="OGF67394.1"/>
    </source>
</evidence>
<keyword evidence="2" id="KW-1003">Cell membrane</keyword>
<organism evidence="8 9">
    <name type="scientific">Candidatus Fischerbacteria bacterium RBG_13_37_8</name>
    <dbReference type="NCBI Taxonomy" id="1817863"/>
    <lineage>
        <taxon>Bacteria</taxon>
        <taxon>Candidatus Fischeribacteriota</taxon>
    </lineage>
</organism>
<dbReference type="Gene3D" id="1.20.950.20">
    <property type="entry name" value="Transmembrane di-heme cytochromes, Chain C"/>
    <property type="match status" value="1"/>
</dbReference>
<name>A0A1F5VVB0_9BACT</name>
<evidence type="ECO:0000256" key="4">
    <source>
        <dbReference type="ARBA" id="ARBA00022989"/>
    </source>
</evidence>
<protein>
    <recommendedName>
        <fullName evidence="7">Cytochrome b561 bacterial/Ni-hydrogenase domain-containing protein</fullName>
    </recommendedName>
</protein>
<dbReference type="STRING" id="1817863.A2Y62_00985"/>
<feature type="transmembrane region" description="Helical" evidence="6">
    <location>
        <begin position="12"/>
        <end position="35"/>
    </location>
</feature>
<keyword evidence="5 6" id="KW-0472">Membrane</keyword>
<feature type="transmembrane region" description="Helical" evidence="6">
    <location>
        <begin position="160"/>
        <end position="183"/>
    </location>
</feature>
<dbReference type="GO" id="GO:0022904">
    <property type="term" value="P:respiratory electron transport chain"/>
    <property type="evidence" value="ECO:0007669"/>
    <property type="project" value="InterPro"/>
</dbReference>
<gene>
    <name evidence="8" type="ORF">A2Y62_00985</name>
</gene>
<evidence type="ECO:0000256" key="2">
    <source>
        <dbReference type="ARBA" id="ARBA00022475"/>
    </source>
</evidence>
<dbReference type="InterPro" id="IPR016174">
    <property type="entry name" value="Di-haem_cyt_TM"/>
</dbReference>
<evidence type="ECO:0000256" key="1">
    <source>
        <dbReference type="ARBA" id="ARBA00004651"/>
    </source>
</evidence>
<accession>A0A1F5VVB0</accession>
<evidence type="ECO:0000256" key="6">
    <source>
        <dbReference type="SAM" id="Phobius"/>
    </source>
</evidence>
<sequence length="228" mass="26608">MSNHIRFTLTWRILHILLFVSLIVLGLTGFALKYSDTSVGSYLIQLEGGIETRGLLHRISAIILMGAVCWHILYILFSKEGHRDFMKLLPARKDIHDFAQSIKNVFSKEEVAVHYDKYSYWQKVQFWVVALGTITMIATGLILWFETASMTILPKFVMDIVFVLHSDEALLIMLIIFIWHLYIVHLRPGSFPMDRVWLSGTMTVDELKKKHYSYYQELINNHELDDEK</sequence>